<feature type="domain" description="Cytochrome c" evidence="6">
    <location>
        <begin position="50"/>
        <end position="161"/>
    </location>
</feature>
<dbReference type="PROSITE" id="PS51007">
    <property type="entry name" value="CYTC"/>
    <property type="match status" value="2"/>
</dbReference>
<dbReference type="InterPro" id="IPR051459">
    <property type="entry name" value="Cytochrome_c-type_DH"/>
</dbReference>
<dbReference type="GO" id="GO:0009055">
    <property type="term" value="F:electron transfer activity"/>
    <property type="evidence" value="ECO:0007669"/>
    <property type="project" value="InterPro"/>
</dbReference>
<evidence type="ECO:0000256" key="1">
    <source>
        <dbReference type="ARBA" id="ARBA00022617"/>
    </source>
</evidence>
<keyword evidence="5" id="KW-0472">Membrane</keyword>
<keyword evidence="5" id="KW-0812">Transmembrane</keyword>
<evidence type="ECO:0000256" key="4">
    <source>
        <dbReference type="PROSITE-ProRule" id="PRU00433"/>
    </source>
</evidence>
<accession>A0A5M6IYK5</accession>
<dbReference type="SUPFAM" id="SSF46626">
    <property type="entry name" value="Cytochrome c"/>
    <property type="match status" value="3"/>
</dbReference>
<dbReference type="Pfam" id="PF00034">
    <property type="entry name" value="Cytochrom_C"/>
    <property type="match status" value="1"/>
</dbReference>
<keyword evidence="1 4" id="KW-0349">Heme</keyword>
<keyword evidence="2 4" id="KW-0479">Metal-binding</keyword>
<keyword evidence="3 4" id="KW-0408">Iron</keyword>
<reference evidence="7 8" key="1">
    <citation type="submission" date="2019-09" db="EMBL/GenBank/DDBJ databases">
        <title>Genome sequence of Rhodovastum atsumiense, a diverse member of the Acetobacteraceae family of non-sulfur purple photosynthetic bacteria.</title>
        <authorList>
            <person name="Meyer T."/>
            <person name="Kyndt J."/>
        </authorList>
    </citation>
    <scope>NUCLEOTIDE SEQUENCE [LARGE SCALE GENOMIC DNA]</scope>
    <source>
        <strain evidence="7 8">DSM 21279</strain>
    </source>
</reference>
<evidence type="ECO:0000256" key="3">
    <source>
        <dbReference type="ARBA" id="ARBA00023004"/>
    </source>
</evidence>
<dbReference type="GO" id="GO:0046872">
    <property type="term" value="F:metal ion binding"/>
    <property type="evidence" value="ECO:0007669"/>
    <property type="project" value="UniProtKB-KW"/>
</dbReference>
<evidence type="ECO:0000313" key="8">
    <source>
        <dbReference type="Proteomes" id="UP000325255"/>
    </source>
</evidence>
<feature type="domain" description="Cytochrome c" evidence="6">
    <location>
        <begin position="208"/>
        <end position="317"/>
    </location>
</feature>
<organism evidence="7 8">
    <name type="scientific">Rhodovastum atsumiense</name>
    <dbReference type="NCBI Taxonomy" id="504468"/>
    <lineage>
        <taxon>Bacteria</taxon>
        <taxon>Pseudomonadati</taxon>
        <taxon>Pseudomonadota</taxon>
        <taxon>Alphaproteobacteria</taxon>
        <taxon>Acetobacterales</taxon>
        <taxon>Acetobacteraceae</taxon>
        <taxon>Rhodovastum</taxon>
    </lineage>
</organism>
<evidence type="ECO:0000256" key="2">
    <source>
        <dbReference type="ARBA" id="ARBA00022723"/>
    </source>
</evidence>
<evidence type="ECO:0000256" key="5">
    <source>
        <dbReference type="SAM" id="Phobius"/>
    </source>
</evidence>
<dbReference type="AlphaFoldDB" id="A0A5M6IYK5"/>
<keyword evidence="8" id="KW-1185">Reference proteome</keyword>
<dbReference type="Proteomes" id="UP000325255">
    <property type="component" value="Unassembled WGS sequence"/>
</dbReference>
<comment type="caution">
    <text evidence="7">The sequence shown here is derived from an EMBL/GenBank/DDBJ whole genome shotgun (WGS) entry which is preliminary data.</text>
</comment>
<dbReference type="OrthoDB" id="9811281at2"/>
<dbReference type="InterPro" id="IPR036909">
    <property type="entry name" value="Cyt_c-like_dom_sf"/>
</dbReference>
<name>A0A5M6IYK5_9PROT</name>
<dbReference type="Gene3D" id="1.10.760.10">
    <property type="entry name" value="Cytochrome c-like domain"/>
    <property type="match status" value="2"/>
</dbReference>
<dbReference type="InterPro" id="IPR009056">
    <property type="entry name" value="Cyt_c-like_dom"/>
</dbReference>
<dbReference type="PANTHER" id="PTHR35008">
    <property type="entry name" value="BLL4482 PROTEIN-RELATED"/>
    <property type="match status" value="1"/>
</dbReference>
<feature type="transmembrane region" description="Helical" evidence="5">
    <location>
        <begin position="12"/>
        <end position="35"/>
    </location>
</feature>
<keyword evidence="5" id="KW-1133">Transmembrane helix</keyword>
<evidence type="ECO:0000313" key="7">
    <source>
        <dbReference type="EMBL" id="KAA5613423.1"/>
    </source>
</evidence>
<dbReference type="GO" id="GO:0020037">
    <property type="term" value="F:heme binding"/>
    <property type="evidence" value="ECO:0007669"/>
    <property type="project" value="InterPro"/>
</dbReference>
<protein>
    <submittedName>
        <fullName evidence="7">C-type cytochrome</fullName>
    </submittedName>
</protein>
<sequence>MDQSPSRSRTAIKGAVSVAAIGVAGFLILTSPWTWSLTHPRRDVAGPGPADLQNGRKLFLAADCATCHATPGQDNMLRLGGGRVLETAFGTFHMPNISPDPRDGIGGWSSEQFIRAVREGVGPDGAWPDGRNLYPSFPYTSYQRMTANDLRDMFAYIKTLEPVAGKAPEHELKFPFNLRRGVGIWRLAFLDGQPLPPAAPSPAAGADAVLARGRYLVEGPAHCAECHSPRTPLGNVQASLRYGGSPNPEGTGYVPNITPDETGIGFWSANAIADYLATGLSPIGKRAGGEMAEIVANTAQLPEADRHAMAVYLKTIPAVDRPGPGVPEPNRTGKVVMLPASFTSATRAAPLPTSDARAIAEAKDVYVADTSNLYLDAARLGTAGAEDGKVLGAARLAVLGRDGDRLQVRLAGWQVEGVDSVFYARQGQRIMQAVLGPAAIAKVARGASMQDPDTHQTWTRAELTFWIDGGKLNAQLPALWGYSARLFNTACAACHTLPSPQHYLANQWIGTLGAMKRFTSLSDGQYRLLLAYLQNHAKDTAAAAPAP</sequence>
<proteinExistence type="predicted"/>
<dbReference type="RefSeq" id="WP_150039534.1">
    <property type="nucleotide sequence ID" value="NZ_OW485601.1"/>
</dbReference>
<dbReference type="EMBL" id="VWPK01000006">
    <property type="protein sequence ID" value="KAA5613423.1"/>
    <property type="molecule type" value="Genomic_DNA"/>
</dbReference>
<dbReference type="PANTHER" id="PTHR35008:SF8">
    <property type="entry name" value="ALCOHOL DEHYDROGENASE CYTOCHROME C SUBUNIT"/>
    <property type="match status" value="1"/>
</dbReference>
<evidence type="ECO:0000259" key="6">
    <source>
        <dbReference type="PROSITE" id="PS51007"/>
    </source>
</evidence>
<gene>
    <name evidence="7" type="ORF">F1189_05025</name>
</gene>